<evidence type="ECO:0000256" key="10">
    <source>
        <dbReference type="SAM" id="Phobius"/>
    </source>
</evidence>
<dbReference type="Proteomes" id="UP001499895">
    <property type="component" value="Unassembled WGS sequence"/>
</dbReference>
<feature type="transmembrane region" description="Helical" evidence="10">
    <location>
        <begin position="72"/>
        <end position="93"/>
    </location>
</feature>
<dbReference type="EC" id="2.7.13.3" evidence="2"/>
<feature type="transmembrane region" description="Helical" evidence="10">
    <location>
        <begin position="133"/>
        <end position="157"/>
    </location>
</feature>
<dbReference type="PANTHER" id="PTHR24421:SF10">
    <property type="entry name" value="NITRATE_NITRITE SENSOR PROTEIN NARQ"/>
    <property type="match status" value="1"/>
</dbReference>
<feature type="domain" description="Signal transduction histidine kinase subgroup 3 dimerisation and phosphoacceptor" evidence="11">
    <location>
        <begin position="188"/>
        <end position="251"/>
    </location>
</feature>
<dbReference type="CDD" id="cd16917">
    <property type="entry name" value="HATPase_UhpB-NarQ-NarX-like"/>
    <property type="match status" value="1"/>
</dbReference>
<evidence type="ECO:0000256" key="6">
    <source>
        <dbReference type="ARBA" id="ARBA00022777"/>
    </source>
</evidence>
<dbReference type="PANTHER" id="PTHR24421">
    <property type="entry name" value="NITRATE/NITRITE SENSOR PROTEIN NARX-RELATED"/>
    <property type="match status" value="1"/>
</dbReference>
<evidence type="ECO:0000256" key="3">
    <source>
        <dbReference type="ARBA" id="ARBA00022553"/>
    </source>
</evidence>
<gene>
    <name evidence="12" type="ORF">GCM10009544_42060</name>
</gene>
<keyword evidence="3" id="KW-0597">Phosphoprotein</keyword>
<feature type="region of interest" description="Disordered" evidence="9">
    <location>
        <begin position="490"/>
        <end position="519"/>
    </location>
</feature>
<keyword evidence="4" id="KW-0808">Transferase</keyword>
<keyword evidence="6 12" id="KW-0418">Kinase</keyword>
<reference evidence="12 13" key="1">
    <citation type="journal article" date="2019" name="Int. J. Syst. Evol. Microbiol.">
        <title>The Global Catalogue of Microorganisms (GCM) 10K type strain sequencing project: providing services to taxonomists for standard genome sequencing and annotation.</title>
        <authorList>
            <consortium name="The Broad Institute Genomics Platform"/>
            <consortium name="The Broad Institute Genome Sequencing Center for Infectious Disease"/>
            <person name="Wu L."/>
            <person name="Ma J."/>
        </authorList>
    </citation>
    <scope>NUCLEOTIDE SEQUENCE [LARGE SCALE GENOMIC DNA]</scope>
    <source>
        <strain evidence="12 13">JCM 10649</strain>
    </source>
</reference>
<keyword evidence="10" id="KW-1133">Transmembrane helix</keyword>
<dbReference type="Gene3D" id="1.20.5.1930">
    <property type="match status" value="1"/>
</dbReference>
<feature type="transmembrane region" description="Helical" evidence="10">
    <location>
        <begin position="25"/>
        <end position="42"/>
    </location>
</feature>
<sequence length="561" mass="59092">MRATSWARDLWRQVLEPGQWSRRRLVVEGLVAAVLALLAAGLEDLSHSGPVRTLTVALAVAALSLLRRALPTPALIAAAALTGSTPGGVLLLVPVGWSAGRRIPGVLHAVAAFSVSGAVCVALTALHEPPTPATLVFTVLFYLVAAVVPGLASRYWAQRRTLLRALQERNTQLLRERQMVAGQARMRERQRIAQDMHDSLGHQLALIAVHTGALEVDRELTGRQREAVGVLREASVAAMHELREVVGILKDGVAEEPAVEPVSRVAAGIEALVESAAAAGTPVRLDRSGEPRPLAPAADHAAYRIAQEGLTNAYKHAPGAPITVGLRYEPDSLLVEVANGPAPAGHGPWPAAVSGGQGLTGLRERARLVGGMVHAGPVDGGGFRLAGVLPYGTKEAREETFVDAADDFRGQSGAVPPGDGGPVIDWSDPREEFENIMGSKKKNGLMIGCGVGLLILVGLAVALVFGVSKVMDEADKGMIEPSLYASVQEGDPEEQVRGKLPSGKSFLTSDVKDKGPAEPAGASCLSLLSTDTSKGLTTDTVYRFCFQGGKLIEKREFDVKN</sequence>
<dbReference type="RefSeq" id="WP_344093025.1">
    <property type="nucleotide sequence ID" value="NZ_BAAAHB010000050.1"/>
</dbReference>
<proteinExistence type="predicted"/>
<dbReference type="InterPro" id="IPR050482">
    <property type="entry name" value="Sensor_HK_TwoCompSys"/>
</dbReference>
<comment type="caution">
    <text evidence="12">The sequence shown here is derived from an EMBL/GenBank/DDBJ whole genome shotgun (WGS) entry which is preliminary data.</text>
</comment>
<feature type="transmembrane region" description="Helical" evidence="10">
    <location>
        <begin position="445"/>
        <end position="467"/>
    </location>
</feature>
<keyword evidence="10" id="KW-0812">Transmembrane</keyword>
<name>A0ABN1AFZ5_9ACTN</name>
<organism evidence="12 13">
    <name type="scientific">Streptomyces stramineus</name>
    <dbReference type="NCBI Taxonomy" id="173861"/>
    <lineage>
        <taxon>Bacteria</taxon>
        <taxon>Bacillati</taxon>
        <taxon>Actinomycetota</taxon>
        <taxon>Actinomycetes</taxon>
        <taxon>Kitasatosporales</taxon>
        <taxon>Streptomycetaceae</taxon>
        <taxon>Streptomyces</taxon>
    </lineage>
</organism>
<evidence type="ECO:0000313" key="12">
    <source>
        <dbReference type="EMBL" id="GAA0475585.1"/>
    </source>
</evidence>
<evidence type="ECO:0000256" key="5">
    <source>
        <dbReference type="ARBA" id="ARBA00022741"/>
    </source>
</evidence>
<keyword evidence="10" id="KW-0472">Membrane</keyword>
<evidence type="ECO:0000313" key="13">
    <source>
        <dbReference type="Proteomes" id="UP001499895"/>
    </source>
</evidence>
<comment type="catalytic activity">
    <reaction evidence="1">
        <text>ATP + protein L-histidine = ADP + protein N-phospho-L-histidine.</text>
        <dbReference type="EC" id="2.7.13.3"/>
    </reaction>
</comment>
<keyword evidence="8" id="KW-0902">Two-component regulatory system</keyword>
<keyword evidence="5" id="KW-0547">Nucleotide-binding</keyword>
<accession>A0ABN1AFZ5</accession>
<evidence type="ECO:0000256" key="4">
    <source>
        <dbReference type="ARBA" id="ARBA00022679"/>
    </source>
</evidence>
<feature type="transmembrane region" description="Helical" evidence="10">
    <location>
        <begin position="105"/>
        <end position="127"/>
    </location>
</feature>
<evidence type="ECO:0000259" key="11">
    <source>
        <dbReference type="Pfam" id="PF07730"/>
    </source>
</evidence>
<dbReference type="InterPro" id="IPR011712">
    <property type="entry name" value="Sig_transdc_His_kin_sub3_dim/P"/>
</dbReference>
<dbReference type="InterPro" id="IPR036890">
    <property type="entry name" value="HATPase_C_sf"/>
</dbReference>
<keyword evidence="13" id="KW-1185">Reference proteome</keyword>
<evidence type="ECO:0000256" key="1">
    <source>
        <dbReference type="ARBA" id="ARBA00000085"/>
    </source>
</evidence>
<dbReference type="GO" id="GO:0016301">
    <property type="term" value="F:kinase activity"/>
    <property type="evidence" value="ECO:0007669"/>
    <property type="project" value="UniProtKB-KW"/>
</dbReference>
<dbReference type="Gene3D" id="3.30.565.10">
    <property type="entry name" value="Histidine kinase-like ATPase, C-terminal domain"/>
    <property type="match status" value="1"/>
</dbReference>
<protein>
    <recommendedName>
        <fullName evidence="2">histidine kinase</fullName>
        <ecNumber evidence="2">2.7.13.3</ecNumber>
    </recommendedName>
</protein>
<dbReference type="Pfam" id="PF07730">
    <property type="entry name" value="HisKA_3"/>
    <property type="match status" value="1"/>
</dbReference>
<dbReference type="EMBL" id="BAAAHB010000050">
    <property type="protein sequence ID" value="GAA0475585.1"/>
    <property type="molecule type" value="Genomic_DNA"/>
</dbReference>
<dbReference type="SUPFAM" id="SSF55874">
    <property type="entry name" value="ATPase domain of HSP90 chaperone/DNA topoisomerase II/histidine kinase"/>
    <property type="match status" value="1"/>
</dbReference>
<evidence type="ECO:0000256" key="2">
    <source>
        <dbReference type="ARBA" id="ARBA00012438"/>
    </source>
</evidence>
<evidence type="ECO:0000256" key="7">
    <source>
        <dbReference type="ARBA" id="ARBA00022840"/>
    </source>
</evidence>
<evidence type="ECO:0000256" key="8">
    <source>
        <dbReference type="ARBA" id="ARBA00023012"/>
    </source>
</evidence>
<keyword evidence="7" id="KW-0067">ATP-binding</keyword>
<evidence type="ECO:0000256" key="9">
    <source>
        <dbReference type="SAM" id="MobiDB-lite"/>
    </source>
</evidence>